<name>A0A9Q8T1P8_9PEZI</name>
<keyword evidence="3" id="KW-1185">Reference proteome</keyword>
<reference evidence="2" key="1">
    <citation type="journal article" date="2021" name="Mol. Plant Microbe Interact.">
        <title>Complete Genome Sequence of the Plant-Pathogenic Fungus Colletotrichum lupini.</title>
        <authorList>
            <person name="Baroncelli R."/>
            <person name="Pensec F."/>
            <person name="Da Lio D."/>
            <person name="Boufleur T."/>
            <person name="Vicente I."/>
            <person name="Sarrocco S."/>
            <person name="Picot A."/>
            <person name="Baraldi E."/>
            <person name="Sukno S."/>
            <person name="Thon M."/>
            <person name="Le Floch G."/>
        </authorList>
    </citation>
    <scope>NUCLEOTIDE SEQUENCE</scope>
    <source>
        <strain evidence="2">IMI 504893</strain>
    </source>
</reference>
<proteinExistence type="predicted"/>
<gene>
    <name evidence="2" type="ORF">CLUP02_12761</name>
</gene>
<feature type="non-terminal residue" evidence="2">
    <location>
        <position position="1"/>
    </location>
</feature>
<dbReference type="GeneID" id="73346732"/>
<feature type="transmembrane region" description="Helical" evidence="1">
    <location>
        <begin position="30"/>
        <end position="50"/>
    </location>
</feature>
<sequence>TFNTLTAGITKISFSLSKEIVALGIVEVEIYFGTITFYILPINTLFLLCLKDIDRLGIIFNNIRNRISSGKYFEVVERRWGYAFIKLTNDTKSINYLTESKLRKLYWRFRYLLVTRLYNLLK</sequence>
<dbReference type="RefSeq" id="XP_049148868.1">
    <property type="nucleotide sequence ID" value="XM_049291722.1"/>
</dbReference>
<evidence type="ECO:0000256" key="1">
    <source>
        <dbReference type="SAM" id="Phobius"/>
    </source>
</evidence>
<accession>A0A9Q8T1P8</accession>
<organism evidence="2 3">
    <name type="scientific">Colletotrichum lupini</name>
    <dbReference type="NCBI Taxonomy" id="145971"/>
    <lineage>
        <taxon>Eukaryota</taxon>
        <taxon>Fungi</taxon>
        <taxon>Dikarya</taxon>
        <taxon>Ascomycota</taxon>
        <taxon>Pezizomycotina</taxon>
        <taxon>Sordariomycetes</taxon>
        <taxon>Hypocreomycetidae</taxon>
        <taxon>Glomerellales</taxon>
        <taxon>Glomerellaceae</taxon>
        <taxon>Colletotrichum</taxon>
        <taxon>Colletotrichum acutatum species complex</taxon>
    </lineage>
</organism>
<dbReference type="EMBL" id="CP019478">
    <property type="protein sequence ID" value="UQC87258.1"/>
    <property type="molecule type" value="Genomic_DNA"/>
</dbReference>
<keyword evidence="1" id="KW-0812">Transmembrane</keyword>
<dbReference type="Proteomes" id="UP000830671">
    <property type="component" value="Chromosome 6"/>
</dbReference>
<keyword evidence="1" id="KW-1133">Transmembrane helix</keyword>
<evidence type="ECO:0000313" key="3">
    <source>
        <dbReference type="Proteomes" id="UP000830671"/>
    </source>
</evidence>
<dbReference type="KEGG" id="clup:CLUP02_12761"/>
<dbReference type="AlphaFoldDB" id="A0A9Q8T1P8"/>
<evidence type="ECO:0000313" key="2">
    <source>
        <dbReference type="EMBL" id="UQC87258.1"/>
    </source>
</evidence>
<protein>
    <submittedName>
        <fullName evidence="2">Uncharacterized protein</fullName>
    </submittedName>
</protein>
<keyword evidence="1" id="KW-0472">Membrane</keyword>